<dbReference type="InterPro" id="IPR051683">
    <property type="entry name" value="Enoyl-CoA_Hydratase/Isomerase"/>
</dbReference>
<dbReference type="InterPro" id="IPR029045">
    <property type="entry name" value="ClpP/crotonase-like_dom_sf"/>
</dbReference>
<dbReference type="RefSeq" id="WP_344601169.1">
    <property type="nucleotide sequence ID" value="NZ_BAAAHE010000005.1"/>
</dbReference>
<evidence type="ECO:0000313" key="3">
    <source>
        <dbReference type="EMBL" id="GAA0605829.1"/>
    </source>
</evidence>
<evidence type="ECO:0000259" key="2">
    <source>
        <dbReference type="Pfam" id="PF12680"/>
    </source>
</evidence>
<dbReference type="Gene3D" id="1.10.12.10">
    <property type="entry name" value="Lyase 2-enoyl-coa Hydratase, Chain A, domain 2"/>
    <property type="match status" value="1"/>
</dbReference>
<dbReference type="SUPFAM" id="SSF52096">
    <property type="entry name" value="ClpP/crotonase"/>
    <property type="match status" value="1"/>
</dbReference>
<accession>A0ABN1G886</accession>
<dbReference type="CDD" id="cd06558">
    <property type="entry name" value="crotonase-like"/>
    <property type="match status" value="1"/>
</dbReference>
<dbReference type="Pfam" id="PF12680">
    <property type="entry name" value="SnoaL_2"/>
    <property type="match status" value="1"/>
</dbReference>
<protein>
    <recommendedName>
        <fullName evidence="2">SnoaL-like domain-containing protein</fullName>
    </recommendedName>
</protein>
<comment type="similarity">
    <text evidence="1">Belongs to the enoyl-CoA hydratase/isomerase family.</text>
</comment>
<dbReference type="PANTHER" id="PTHR42964:SF1">
    <property type="entry name" value="POLYKETIDE BIOSYNTHESIS ENOYL-COA HYDRATASE PKSH-RELATED"/>
    <property type="match status" value="1"/>
</dbReference>
<gene>
    <name evidence="3" type="ORF">GCM10009547_04670</name>
</gene>
<dbReference type="Proteomes" id="UP001500957">
    <property type="component" value="Unassembled WGS sequence"/>
</dbReference>
<evidence type="ECO:0000313" key="4">
    <source>
        <dbReference type="Proteomes" id="UP001500957"/>
    </source>
</evidence>
<dbReference type="InterPro" id="IPR032710">
    <property type="entry name" value="NTF2-like_dom_sf"/>
</dbReference>
<dbReference type="InterPro" id="IPR014748">
    <property type="entry name" value="Enoyl-CoA_hydra_C"/>
</dbReference>
<organism evidence="3 4">
    <name type="scientific">Sporichthya brevicatena</name>
    <dbReference type="NCBI Taxonomy" id="171442"/>
    <lineage>
        <taxon>Bacteria</taxon>
        <taxon>Bacillati</taxon>
        <taxon>Actinomycetota</taxon>
        <taxon>Actinomycetes</taxon>
        <taxon>Sporichthyales</taxon>
        <taxon>Sporichthyaceae</taxon>
        <taxon>Sporichthya</taxon>
    </lineage>
</organism>
<comment type="caution">
    <text evidence="3">The sequence shown here is derived from an EMBL/GenBank/DDBJ whole genome shotgun (WGS) entry which is preliminary data.</text>
</comment>
<dbReference type="InterPro" id="IPR001753">
    <property type="entry name" value="Enoyl-CoA_hydra/iso"/>
</dbReference>
<dbReference type="EMBL" id="BAAAHE010000005">
    <property type="protein sequence ID" value="GAA0605829.1"/>
    <property type="molecule type" value="Genomic_DNA"/>
</dbReference>
<dbReference type="PANTHER" id="PTHR42964">
    <property type="entry name" value="ENOYL-COA HYDRATASE"/>
    <property type="match status" value="1"/>
</dbReference>
<feature type="domain" description="SnoaL-like" evidence="2">
    <location>
        <begin position="8"/>
        <end position="115"/>
    </location>
</feature>
<keyword evidence="4" id="KW-1185">Reference proteome</keyword>
<dbReference type="SUPFAM" id="SSF54427">
    <property type="entry name" value="NTF2-like"/>
    <property type="match status" value="1"/>
</dbReference>
<dbReference type="Pfam" id="PF00378">
    <property type="entry name" value="ECH_1"/>
    <property type="match status" value="1"/>
</dbReference>
<proteinExistence type="inferred from homology"/>
<reference evidence="3 4" key="1">
    <citation type="journal article" date="2019" name="Int. J. Syst. Evol. Microbiol.">
        <title>The Global Catalogue of Microorganisms (GCM) 10K type strain sequencing project: providing services to taxonomists for standard genome sequencing and annotation.</title>
        <authorList>
            <consortium name="The Broad Institute Genomics Platform"/>
            <consortium name="The Broad Institute Genome Sequencing Center for Infectious Disease"/>
            <person name="Wu L."/>
            <person name="Ma J."/>
        </authorList>
    </citation>
    <scope>NUCLEOTIDE SEQUENCE [LARGE SCALE GENOMIC DNA]</scope>
    <source>
        <strain evidence="3 4">JCM 10671</strain>
    </source>
</reference>
<evidence type="ECO:0000256" key="1">
    <source>
        <dbReference type="ARBA" id="ARBA00005254"/>
    </source>
</evidence>
<dbReference type="Gene3D" id="3.90.226.10">
    <property type="entry name" value="2-enoyl-CoA Hydratase, Chain A, domain 1"/>
    <property type="match status" value="1"/>
</dbReference>
<sequence>MSSPEDVVRRLYDALAAGDTATIGALLHPEFEGVLADGMPVGAGEHAGADAMWADGWKQIGRAFAAGPKPAEFAPLTDGRLLVTGRYTGHGRRGGEPLDAAFTHLFSFRDGRIFRLEQVTDTARWRDAASPLRTMTLEITDGVATVTLNRPEVGNAFDVAMTDDILALSTRLSRESDLRCVLLRSKGPFTVGGNLDFLGPQGQDERAATLHRMIGDYHMALERLASLEAPLVAAISGSAGGGGLGLVCAADVAIAADDAAFALGYAALGMTSDGGNSWYLPRLIGLRRTQQLYLLNHRLSAAEALEWGLLTAVVPAAEVDAEAARIAAKLAAGPTRAFAGMRRLLRDSFDTSLRDQLAAELREVDEIARTSDLGEGMSAFAARRRPDFRGR</sequence>
<name>A0ABN1G886_9ACTN</name>
<dbReference type="Gene3D" id="3.10.450.50">
    <property type="match status" value="1"/>
</dbReference>
<dbReference type="InterPro" id="IPR037401">
    <property type="entry name" value="SnoaL-like"/>
</dbReference>